<name>L7CHM5_RHOBT</name>
<accession>L7CHM5</accession>
<evidence type="ECO:0000313" key="1">
    <source>
        <dbReference type="EMBL" id="ELP33355.1"/>
    </source>
</evidence>
<dbReference type="EMBL" id="AMWG01000065">
    <property type="protein sequence ID" value="ELP33355.1"/>
    <property type="molecule type" value="Genomic_DNA"/>
</dbReference>
<dbReference type="AlphaFoldDB" id="L7CHM5"/>
<comment type="caution">
    <text evidence="1">The sequence shown here is derived from an EMBL/GenBank/DDBJ whole genome shotgun (WGS) entry which is preliminary data.</text>
</comment>
<organism evidence="1 2">
    <name type="scientific">Rhodopirellula baltica SWK14</name>
    <dbReference type="NCBI Taxonomy" id="993516"/>
    <lineage>
        <taxon>Bacteria</taxon>
        <taxon>Pseudomonadati</taxon>
        <taxon>Planctomycetota</taxon>
        <taxon>Planctomycetia</taxon>
        <taxon>Pirellulales</taxon>
        <taxon>Pirellulaceae</taxon>
        <taxon>Rhodopirellula</taxon>
    </lineage>
</organism>
<proteinExistence type="predicted"/>
<dbReference type="Proteomes" id="UP000010959">
    <property type="component" value="Unassembled WGS sequence"/>
</dbReference>
<protein>
    <submittedName>
        <fullName evidence="1">Uncharacterized protein</fullName>
    </submittedName>
</protein>
<gene>
    <name evidence="1" type="ORF">RBSWK_02749</name>
</gene>
<evidence type="ECO:0000313" key="2">
    <source>
        <dbReference type="Proteomes" id="UP000010959"/>
    </source>
</evidence>
<sequence>MPAFFGGNGTFADQIEDKSWTLLSQSVKPAQPDRLASPMYSHRILAFQDRTNKIGPKRISGIRSNAW</sequence>
<reference evidence="1 2" key="1">
    <citation type="journal article" date="2013" name="Mar. Genomics">
        <title>Expression of sulfatases in Rhodopirellula baltica and the diversity of sulfatases in the genus Rhodopirellula.</title>
        <authorList>
            <person name="Wegner C.E."/>
            <person name="Richter-Heitmann T."/>
            <person name="Klindworth A."/>
            <person name="Klockow C."/>
            <person name="Richter M."/>
            <person name="Achstetter T."/>
            <person name="Glockner F.O."/>
            <person name="Harder J."/>
        </authorList>
    </citation>
    <scope>NUCLEOTIDE SEQUENCE [LARGE SCALE GENOMIC DNA]</scope>
    <source>
        <strain evidence="1 2">SWK14</strain>
    </source>
</reference>